<dbReference type="Proteomes" id="UP000307999">
    <property type="component" value="Unassembled WGS sequence"/>
</dbReference>
<proteinExistence type="inferred from homology"/>
<keyword evidence="5" id="KW-0249">Electron transport</keyword>
<dbReference type="EMBL" id="SWDB01000011">
    <property type="protein sequence ID" value="TKB45921.1"/>
    <property type="molecule type" value="Genomic_DNA"/>
</dbReference>
<evidence type="ECO:0000256" key="6">
    <source>
        <dbReference type="ARBA" id="ARBA00023004"/>
    </source>
</evidence>
<name>A0A4U1B7N2_9GAMM</name>
<dbReference type="SUPFAM" id="SSF54292">
    <property type="entry name" value="2Fe-2S ferredoxin-like"/>
    <property type="match status" value="1"/>
</dbReference>
<dbReference type="NCBIfam" id="NF007985">
    <property type="entry name" value="PRK10713.1"/>
    <property type="match status" value="1"/>
</dbReference>
<dbReference type="OrthoDB" id="9796486at2"/>
<dbReference type="PROSITE" id="PS00197">
    <property type="entry name" value="2FE2S_FER_1"/>
    <property type="match status" value="1"/>
</dbReference>
<evidence type="ECO:0000256" key="5">
    <source>
        <dbReference type="ARBA" id="ARBA00022982"/>
    </source>
</evidence>
<evidence type="ECO:0000256" key="2">
    <source>
        <dbReference type="ARBA" id="ARBA00022448"/>
    </source>
</evidence>
<evidence type="ECO:0000313" key="12">
    <source>
        <dbReference type="Proteomes" id="UP000307999"/>
    </source>
</evidence>
<keyword evidence="2" id="KW-0813">Transport</keyword>
<comment type="caution">
    <text evidence="11">The sequence shown here is derived from an EMBL/GenBank/DDBJ whole genome shotgun (WGS) entry which is preliminary data.</text>
</comment>
<dbReference type="PANTHER" id="PTHR43112">
    <property type="entry name" value="FERREDOXIN"/>
    <property type="match status" value="1"/>
</dbReference>
<dbReference type="GO" id="GO:0051537">
    <property type="term" value="F:2 iron, 2 sulfur cluster binding"/>
    <property type="evidence" value="ECO:0007669"/>
    <property type="project" value="UniProtKB-KW"/>
</dbReference>
<evidence type="ECO:0000256" key="1">
    <source>
        <dbReference type="ARBA" id="ARBA00007874"/>
    </source>
</evidence>
<protein>
    <submittedName>
        <fullName evidence="11">2Fe-2S iron-sulfur cluster binding domain-containing protein</fullName>
    </submittedName>
</protein>
<evidence type="ECO:0000256" key="3">
    <source>
        <dbReference type="ARBA" id="ARBA00022714"/>
    </source>
</evidence>
<keyword evidence="3" id="KW-0001">2Fe-2S</keyword>
<reference evidence="11 12" key="1">
    <citation type="submission" date="2019-04" db="EMBL/GenBank/DDBJ databases">
        <title>Thalassotalea guangxiensis sp. nov., isolated from sediment of the coastal wetland.</title>
        <authorList>
            <person name="Zheng S."/>
            <person name="Zhang D."/>
        </authorList>
    </citation>
    <scope>NUCLEOTIDE SEQUENCE [LARGE SCALE GENOMIC DNA]</scope>
    <source>
        <strain evidence="11 12">ZS-4</strain>
    </source>
</reference>
<keyword evidence="8" id="KW-0830">Ubiquinone</keyword>
<dbReference type="InterPro" id="IPR006058">
    <property type="entry name" value="2Fe2S_fd_BS"/>
</dbReference>
<evidence type="ECO:0000256" key="4">
    <source>
        <dbReference type="ARBA" id="ARBA00022723"/>
    </source>
</evidence>
<dbReference type="Gene3D" id="3.10.20.30">
    <property type="match status" value="1"/>
</dbReference>
<dbReference type="InterPro" id="IPR012675">
    <property type="entry name" value="Beta-grasp_dom_sf"/>
</dbReference>
<dbReference type="InterPro" id="IPR001041">
    <property type="entry name" value="2Fe-2S_ferredoxin-type"/>
</dbReference>
<keyword evidence="12" id="KW-1185">Reference proteome</keyword>
<feature type="domain" description="2Fe-2S ferredoxin-type" evidence="10">
    <location>
        <begin position="3"/>
        <end position="88"/>
    </location>
</feature>
<dbReference type="PROSITE" id="PS51085">
    <property type="entry name" value="2FE2S_FER_2"/>
    <property type="match status" value="1"/>
</dbReference>
<dbReference type="InterPro" id="IPR036010">
    <property type="entry name" value="2Fe-2S_ferredoxin-like_sf"/>
</dbReference>
<evidence type="ECO:0000259" key="10">
    <source>
        <dbReference type="PROSITE" id="PS51085"/>
    </source>
</evidence>
<evidence type="ECO:0000256" key="8">
    <source>
        <dbReference type="ARBA" id="ARBA00023075"/>
    </source>
</evidence>
<accession>A0A4U1B7N2</accession>
<dbReference type="GO" id="GO:0046872">
    <property type="term" value="F:metal ion binding"/>
    <property type="evidence" value="ECO:0007669"/>
    <property type="project" value="UniProtKB-KW"/>
</dbReference>
<keyword evidence="4" id="KW-0479">Metal-binding</keyword>
<keyword evidence="7" id="KW-0411">Iron-sulfur</keyword>
<dbReference type="PANTHER" id="PTHR43112:SF3">
    <property type="entry name" value="FERREDOXIN-2, CHLOROPLASTIC"/>
    <property type="match status" value="1"/>
</dbReference>
<gene>
    <name evidence="11" type="ORF">E8M12_06650</name>
</gene>
<comment type="similarity">
    <text evidence="1">Belongs to the 2Fe2S plant-type ferredoxin family.</text>
</comment>
<evidence type="ECO:0000256" key="7">
    <source>
        <dbReference type="ARBA" id="ARBA00023014"/>
    </source>
</evidence>
<dbReference type="AlphaFoldDB" id="A0A4U1B7N2"/>
<dbReference type="CDD" id="cd00207">
    <property type="entry name" value="fer2"/>
    <property type="match status" value="1"/>
</dbReference>
<evidence type="ECO:0000313" key="11">
    <source>
        <dbReference type="EMBL" id="TKB45921.1"/>
    </source>
</evidence>
<comment type="cofactor">
    <cofactor evidence="9">
        <name>[2Fe-2S] cluster</name>
        <dbReference type="ChEBI" id="CHEBI:190135"/>
    </cofactor>
</comment>
<dbReference type="Pfam" id="PF00111">
    <property type="entry name" value="Fer2"/>
    <property type="match status" value="1"/>
</dbReference>
<evidence type="ECO:0000256" key="9">
    <source>
        <dbReference type="ARBA" id="ARBA00034078"/>
    </source>
</evidence>
<keyword evidence="6" id="KW-0408">Iron</keyword>
<sequence length="88" mass="9931">MGNKVCVNERMIDCEFDLQAHKNLLEFFEQQNIEAHYHCRDGFCGACRVELLQGSVAYTNGEPLAFIREGEILLCCSVPTSDIKLSCD</sequence>
<organism evidence="11 12">
    <name type="scientific">Thalassotalea mangrovi</name>
    <dbReference type="NCBI Taxonomy" id="2572245"/>
    <lineage>
        <taxon>Bacteria</taxon>
        <taxon>Pseudomonadati</taxon>
        <taxon>Pseudomonadota</taxon>
        <taxon>Gammaproteobacteria</taxon>
        <taxon>Alteromonadales</taxon>
        <taxon>Colwelliaceae</taxon>
        <taxon>Thalassotalea</taxon>
    </lineage>
</organism>